<dbReference type="InterPro" id="IPR005958">
    <property type="entry name" value="TyrNic_aminoTrfase"/>
</dbReference>
<comment type="cofactor">
    <cofactor evidence="1 4 5">
        <name>pyridoxal 5'-phosphate</name>
        <dbReference type="ChEBI" id="CHEBI:597326"/>
    </cofactor>
</comment>
<sequence length="455" mass="50513">MSLFVPSFETDQDEQAERKMETQTQTQTVGCAWRFKGNSAAKEAASVSMKGNLARLFDNCSKEVKKTVLPLGHGDPTIYPCFQTSAEAEEAVVESLRSGGSVNSYAPGVGILPARRAVATYLNRDLPHKMKADDIFMTVGCCQGIETMVQALTGPKANILLPSLVYPLYHSHAIHSLVEIRKYDLLPDQDWEIDLQGVEALADDNTIALVITSPHNPCGNVYTYDHLKKVAEMARKLGIMVISDEVYDKTIYGENPFVPMGIFASIAPVVTLGSISKGWLVPGWRIGWIAMNDPTNVFKTTGVVESIKEHLDISPDPSTILQFALPNILEKTEKDFFEKNNSILRQNVDMAFDALKDIPCLICPKKPESCTYLVAKLDISLLEDITDDFDFCMKLAREENLVLLPGEVLGLKNWVRISIGVERSMLEDAFVRLKGFSSRHIKTQFTKKLSFIVGT</sequence>
<organism evidence="8 9">
    <name type="scientific">Thlaspi arvense</name>
    <name type="common">Field penny-cress</name>
    <dbReference type="NCBI Taxonomy" id="13288"/>
    <lineage>
        <taxon>Eukaryota</taxon>
        <taxon>Viridiplantae</taxon>
        <taxon>Streptophyta</taxon>
        <taxon>Embryophyta</taxon>
        <taxon>Tracheophyta</taxon>
        <taxon>Spermatophyta</taxon>
        <taxon>Magnoliopsida</taxon>
        <taxon>eudicotyledons</taxon>
        <taxon>Gunneridae</taxon>
        <taxon>Pentapetalae</taxon>
        <taxon>rosids</taxon>
        <taxon>malvids</taxon>
        <taxon>Brassicales</taxon>
        <taxon>Brassicaceae</taxon>
        <taxon>Thlaspideae</taxon>
        <taxon>Thlaspi</taxon>
    </lineage>
</organism>
<evidence type="ECO:0000256" key="3">
    <source>
        <dbReference type="ARBA" id="ARBA00022898"/>
    </source>
</evidence>
<dbReference type="GO" id="GO:0005829">
    <property type="term" value="C:cytosol"/>
    <property type="evidence" value="ECO:0007669"/>
    <property type="project" value="TreeGrafter"/>
</dbReference>
<keyword evidence="9" id="KW-1185">Reference proteome</keyword>
<dbReference type="GO" id="GO:0006572">
    <property type="term" value="P:L-tyrosine catabolic process"/>
    <property type="evidence" value="ECO:0007669"/>
    <property type="project" value="TreeGrafter"/>
</dbReference>
<comment type="similarity">
    <text evidence="2 4">Belongs to the class-I pyridoxal-phosphate-dependent aminotransferase family.</text>
</comment>
<dbReference type="Pfam" id="PF00155">
    <property type="entry name" value="Aminotran_1_2"/>
    <property type="match status" value="1"/>
</dbReference>
<dbReference type="PIRSF" id="PIRSF000517">
    <property type="entry name" value="Tyr_transaminase"/>
    <property type="match status" value="1"/>
</dbReference>
<dbReference type="SUPFAM" id="SSF53383">
    <property type="entry name" value="PLP-dependent transferases"/>
    <property type="match status" value="1"/>
</dbReference>
<evidence type="ECO:0000256" key="2">
    <source>
        <dbReference type="ARBA" id="ARBA00007441"/>
    </source>
</evidence>
<gene>
    <name evidence="8" type="ORF">TAV2_LOCUS24648</name>
</gene>
<reference evidence="8 9" key="1">
    <citation type="submission" date="2022-03" db="EMBL/GenBank/DDBJ databases">
        <authorList>
            <person name="Nunn A."/>
            <person name="Chopra R."/>
            <person name="Nunn A."/>
            <person name="Contreras Garrido A."/>
        </authorList>
    </citation>
    <scope>NUCLEOTIDE SEQUENCE [LARGE SCALE GENOMIC DNA]</scope>
</reference>
<evidence type="ECO:0000256" key="1">
    <source>
        <dbReference type="ARBA" id="ARBA00001933"/>
    </source>
</evidence>
<name>A0AAU9T509_THLAR</name>
<dbReference type="PANTHER" id="PTHR45744:SF20">
    <property type="entry name" value="TYROSINE TRANSAMINASE FAMILY PROTEIN"/>
    <property type="match status" value="1"/>
</dbReference>
<evidence type="ECO:0000256" key="6">
    <source>
        <dbReference type="SAM" id="MobiDB-lite"/>
    </source>
</evidence>
<evidence type="ECO:0000313" key="8">
    <source>
        <dbReference type="EMBL" id="CAH2077687.1"/>
    </source>
</evidence>
<dbReference type="GO" id="GO:0030170">
    <property type="term" value="F:pyridoxal phosphate binding"/>
    <property type="evidence" value="ECO:0007669"/>
    <property type="project" value="InterPro"/>
</dbReference>
<evidence type="ECO:0000256" key="5">
    <source>
        <dbReference type="PIRSR" id="PIRSR000517-1"/>
    </source>
</evidence>
<evidence type="ECO:0000259" key="7">
    <source>
        <dbReference type="Pfam" id="PF00155"/>
    </source>
</evidence>
<dbReference type="InterPro" id="IPR015422">
    <property type="entry name" value="PyrdxlP-dep_Trfase_small"/>
</dbReference>
<dbReference type="Gene3D" id="3.90.1150.10">
    <property type="entry name" value="Aspartate Aminotransferase, domain 1"/>
    <property type="match status" value="1"/>
</dbReference>
<feature type="modified residue" description="N6-(pyridoxal phosphate)lysine" evidence="5">
    <location>
        <position position="277"/>
    </location>
</feature>
<dbReference type="EMBL" id="OU466863">
    <property type="protein sequence ID" value="CAH2077687.1"/>
    <property type="molecule type" value="Genomic_DNA"/>
</dbReference>
<feature type="domain" description="Aminotransferase class I/classII large" evidence="7">
    <location>
        <begin position="68"/>
        <end position="432"/>
    </location>
</feature>
<keyword evidence="3 4" id="KW-0663">Pyridoxal phosphate</keyword>
<dbReference type="InterPro" id="IPR015424">
    <property type="entry name" value="PyrdxlP-dep_Trfase"/>
</dbReference>
<evidence type="ECO:0000313" key="9">
    <source>
        <dbReference type="Proteomes" id="UP000836841"/>
    </source>
</evidence>
<dbReference type="InterPro" id="IPR015421">
    <property type="entry name" value="PyrdxlP-dep_Trfase_major"/>
</dbReference>
<dbReference type="GO" id="GO:0004838">
    <property type="term" value="F:L-tyrosine-2-oxoglutarate transaminase activity"/>
    <property type="evidence" value="ECO:0007669"/>
    <property type="project" value="TreeGrafter"/>
</dbReference>
<dbReference type="NCBIfam" id="TIGR01265">
    <property type="entry name" value="tyr_nico_aTase"/>
    <property type="match status" value="1"/>
</dbReference>
<proteinExistence type="inferred from homology"/>
<dbReference type="PROSITE" id="PS00105">
    <property type="entry name" value="AA_TRANSFER_CLASS_1"/>
    <property type="match status" value="1"/>
</dbReference>
<dbReference type="InterPro" id="IPR004839">
    <property type="entry name" value="Aminotransferase_I/II_large"/>
</dbReference>
<dbReference type="CDD" id="cd00609">
    <property type="entry name" value="AAT_like"/>
    <property type="match status" value="1"/>
</dbReference>
<dbReference type="Proteomes" id="UP000836841">
    <property type="component" value="Chromosome 7"/>
</dbReference>
<dbReference type="PANTHER" id="PTHR45744">
    <property type="entry name" value="TYROSINE AMINOTRANSFERASE"/>
    <property type="match status" value="1"/>
</dbReference>
<feature type="region of interest" description="Disordered" evidence="6">
    <location>
        <begin position="1"/>
        <end position="23"/>
    </location>
</feature>
<dbReference type="InterPro" id="IPR004838">
    <property type="entry name" value="NHTrfase_class1_PyrdxlP-BS"/>
</dbReference>
<protein>
    <recommendedName>
        <fullName evidence="7">Aminotransferase class I/classII large domain-containing protein</fullName>
    </recommendedName>
</protein>
<dbReference type="Gene3D" id="3.40.640.10">
    <property type="entry name" value="Type I PLP-dependent aspartate aminotransferase-like (Major domain)"/>
    <property type="match status" value="1"/>
</dbReference>
<accession>A0AAU9T509</accession>
<evidence type="ECO:0000256" key="4">
    <source>
        <dbReference type="PIRNR" id="PIRNR000517"/>
    </source>
</evidence>
<dbReference type="AlphaFoldDB" id="A0AAU9T509"/>